<feature type="region of interest" description="Disordered" evidence="1">
    <location>
        <begin position="148"/>
        <end position="189"/>
    </location>
</feature>
<accession>A0A0D2FIK3</accession>
<dbReference type="RefSeq" id="XP_013268993.1">
    <property type="nucleotide sequence ID" value="XM_013413539.1"/>
</dbReference>
<evidence type="ECO:0000313" key="2">
    <source>
        <dbReference type="EMBL" id="KIX01857.1"/>
    </source>
</evidence>
<protein>
    <submittedName>
        <fullName evidence="2">Uncharacterized protein</fullName>
    </submittedName>
</protein>
<proteinExistence type="predicted"/>
<dbReference type="HOGENOM" id="CLU_031892_0_1_1"/>
<evidence type="ECO:0000313" key="3">
    <source>
        <dbReference type="Proteomes" id="UP000053617"/>
    </source>
</evidence>
<feature type="compositionally biased region" description="Polar residues" evidence="1">
    <location>
        <begin position="1"/>
        <end position="19"/>
    </location>
</feature>
<gene>
    <name evidence="2" type="ORF">Z518_09584</name>
</gene>
<dbReference type="STRING" id="1442369.A0A0D2FIK3"/>
<dbReference type="Proteomes" id="UP000053617">
    <property type="component" value="Unassembled WGS sequence"/>
</dbReference>
<feature type="region of interest" description="Disordered" evidence="1">
    <location>
        <begin position="1"/>
        <end position="56"/>
    </location>
</feature>
<dbReference type="GeneID" id="25297655"/>
<feature type="compositionally biased region" description="Polar residues" evidence="1">
    <location>
        <begin position="159"/>
        <end position="180"/>
    </location>
</feature>
<feature type="region of interest" description="Disordered" evidence="1">
    <location>
        <begin position="71"/>
        <end position="91"/>
    </location>
</feature>
<dbReference type="VEuPathDB" id="FungiDB:Z518_09584"/>
<sequence>MSPAGTDTGSVAPTVSPSPRSRWLEHSVPPRQADETPTHTCSIIDLTTPDGREHTTPRKCLETVHPVHRPSPKIIDLPHEVRGPLPRGGQTRFTTHLTRTLETLVTHLPLSKHFRPTYVLRDVNVLERGYWQFLVKIDEDMIFGASRSSPRKDRRLRTPSEQPGTENSFGRSKELGQTSDTRIPTPTTTRCDASLWTEEEFIRFWQDAAQFIHEGKAGWGTRLIKEWDGDNVWKIRLFTWAELLGHIWLALYVFSDKLIGMTPMVWISGNGEVVVKISGGKYGHGGLSTWTRKGPEGEQGIWGIHPRLDVRRWDT</sequence>
<dbReference type="AlphaFoldDB" id="A0A0D2FIK3"/>
<name>A0A0D2FIK3_9EURO</name>
<evidence type="ECO:0000256" key="1">
    <source>
        <dbReference type="SAM" id="MobiDB-lite"/>
    </source>
</evidence>
<organism evidence="2 3">
    <name type="scientific">Rhinocladiella mackenziei CBS 650.93</name>
    <dbReference type="NCBI Taxonomy" id="1442369"/>
    <lineage>
        <taxon>Eukaryota</taxon>
        <taxon>Fungi</taxon>
        <taxon>Dikarya</taxon>
        <taxon>Ascomycota</taxon>
        <taxon>Pezizomycotina</taxon>
        <taxon>Eurotiomycetes</taxon>
        <taxon>Chaetothyriomycetidae</taxon>
        <taxon>Chaetothyriales</taxon>
        <taxon>Herpotrichiellaceae</taxon>
        <taxon>Rhinocladiella</taxon>
    </lineage>
</organism>
<reference evidence="2 3" key="1">
    <citation type="submission" date="2015-01" db="EMBL/GenBank/DDBJ databases">
        <title>The Genome Sequence of Rhinocladiella mackenzie CBS 650.93.</title>
        <authorList>
            <consortium name="The Broad Institute Genomics Platform"/>
            <person name="Cuomo C."/>
            <person name="de Hoog S."/>
            <person name="Gorbushina A."/>
            <person name="Stielow B."/>
            <person name="Teixiera M."/>
            <person name="Abouelleil A."/>
            <person name="Chapman S.B."/>
            <person name="Priest M."/>
            <person name="Young S.K."/>
            <person name="Wortman J."/>
            <person name="Nusbaum C."/>
            <person name="Birren B."/>
        </authorList>
    </citation>
    <scope>NUCLEOTIDE SEQUENCE [LARGE SCALE GENOMIC DNA]</scope>
    <source>
        <strain evidence="2 3">CBS 650.93</strain>
    </source>
</reference>
<dbReference type="EMBL" id="KN847481">
    <property type="protein sequence ID" value="KIX01857.1"/>
    <property type="molecule type" value="Genomic_DNA"/>
</dbReference>
<keyword evidence="3" id="KW-1185">Reference proteome</keyword>
<dbReference type="OrthoDB" id="5395975at2759"/>